<evidence type="ECO:0000256" key="1">
    <source>
        <dbReference type="ARBA" id="ARBA00004286"/>
    </source>
</evidence>
<feature type="compositionally biased region" description="Acidic residues" evidence="5">
    <location>
        <begin position="225"/>
        <end position="235"/>
    </location>
</feature>
<keyword evidence="7" id="KW-1185">Reference proteome</keyword>
<dbReference type="GO" id="GO:0003677">
    <property type="term" value="F:DNA binding"/>
    <property type="evidence" value="ECO:0007669"/>
    <property type="project" value="InterPro"/>
</dbReference>
<comment type="similarity">
    <text evidence="2">Belongs to the histone H3 family.</text>
</comment>
<sequence length="312" mass="34836">MPPRGNRIQRRDKPGVAALRASQRLQERPDFLVPKLAFLRLVKEITQNEWTEAYLINLFSETQEVAAAYKRVTIKQDTTMAETREDFPNKDFAELQATLEVLDLSLAQEAARGQRRKKQENSKSKTAQVPTIEEAEAEVEERLKSVMESPLNQNPPPGYHQSLMYLSNKDPKARRALPHMRRLCKALEDGLAKDEYLDNDEIEKLLRATIKALSPGHPYLYPVQDEGEDDEAGDGDGDKTQESDTVQFKRSGTLANALTKPVNHVDQVLENAFDGLDGDEEDDQEDEGDEDGKGTGGDNEDGQASAVVGEEG</sequence>
<dbReference type="Proteomes" id="UP001295740">
    <property type="component" value="Unassembled WGS sequence"/>
</dbReference>
<dbReference type="InterPro" id="IPR009072">
    <property type="entry name" value="Histone-fold"/>
</dbReference>
<protein>
    <submittedName>
        <fullName evidence="6">Uu.00g119890.m01.CDS01</fullName>
    </submittedName>
</protein>
<dbReference type="EMBL" id="CAUWAG010000006">
    <property type="protein sequence ID" value="CAJ2504595.1"/>
    <property type="molecule type" value="Genomic_DNA"/>
</dbReference>
<name>A0AAI8VGP7_9PEZI</name>
<evidence type="ECO:0000256" key="4">
    <source>
        <dbReference type="ARBA" id="ARBA00023269"/>
    </source>
</evidence>
<evidence type="ECO:0000313" key="7">
    <source>
        <dbReference type="Proteomes" id="UP001295740"/>
    </source>
</evidence>
<accession>A0AAI8VGP7</accession>
<dbReference type="Gene3D" id="1.10.20.10">
    <property type="entry name" value="Histone, subunit A"/>
    <property type="match status" value="1"/>
</dbReference>
<evidence type="ECO:0000256" key="2">
    <source>
        <dbReference type="ARBA" id="ARBA00010343"/>
    </source>
</evidence>
<dbReference type="AlphaFoldDB" id="A0AAI8VGP7"/>
<feature type="region of interest" description="Disordered" evidence="5">
    <location>
        <begin position="111"/>
        <end position="133"/>
    </location>
</feature>
<feature type="compositionally biased region" description="Acidic residues" evidence="5">
    <location>
        <begin position="276"/>
        <end position="290"/>
    </location>
</feature>
<dbReference type="SUPFAM" id="SSF47113">
    <property type="entry name" value="Histone-fold"/>
    <property type="match status" value="1"/>
</dbReference>
<comment type="subcellular location">
    <subcellularLocation>
        <location evidence="1">Chromosome</location>
    </subcellularLocation>
</comment>
<proteinExistence type="inferred from homology"/>
<dbReference type="InterPro" id="IPR000164">
    <property type="entry name" value="Histone_H3/CENP-A"/>
</dbReference>
<keyword evidence="4" id="KW-0238">DNA-binding</keyword>
<dbReference type="GO" id="GO:0046982">
    <property type="term" value="F:protein heterodimerization activity"/>
    <property type="evidence" value="ECO:0007669"/>
    <property type="project" value="InterPro"/>
</dbReference>
<dbReference type="SMART" id="SM00428">
    <property type="entry name" value="H3"/>
    <property type="match status" value="1"/>
</dbReference>
<evidence type="ECO:0000313" key="6">
    <source>
        <dbReference type="EMBL" id="CAJ2504595.1"/>
    </source>
</evidence>
<reference evidence="6" key="1">
    <citation type="submission" date="2023-10" db="EMBL/GenBank/DDBJ databases">
        <authorList>
            <person name="Hackl T."/>
        </authorList>
    </citation>
    <scope>NUCLEOTIDE SEQUENCE</scope>
</reference>
<evidence type="ECO:0000256" key="5">
    <source>
        <dbReference type="SAM" id="MobiDB-lite"/>
    </source>
</evidence>
<dbReference type="GO" id="GO:0030527">
    <property type="term" value="F:structural constituent of chromatin"/>
    <property type="evidence" value="ECO:0007669"/>
    <property type="project" value="InterPro"/>
</dbReference>
<comment type="caution">
    <text evidence="6">The sequence shown here is derived from an EMBL/GenBank/DDBJ whole genome shotgun (WGS) entry which is preliminary data.</text>
</comment>
<keyword evidence="3" id="KW-0158">Chromosome</keyword>
<organism evidence="6 7">
    <name type="scientific">Anthostomella pinea</name>
    <dbReference type="NCBI Taxonomy" id="933095"/>
    <lineage>
        <taxon>Eukaryota</taxon>
        <taxon>Fungi</taxon>
        <taxon>Dikarya</taxon>
        <taxon>Ascomycota</taxon>
        <taxon>Pezizomycotina</taxon>
        <taxon>Sordariomycetes</taxon>
        <taxon>Xylariomycetidae</taxon>
        <taxon>Xylariales</taxon>
        <taxon>Xylariaceae</taxon>
        <taxon>Anthostomella</taxon>
    </lineage>
</organism>
<evidence type="ECO:0000256" key="3">
    <source>
        <dbReference type="ARBA" id="ARBA00022454"/>
    </source>
</evidence>
<keyword evidence="4" id="KW-0544">Nucleosome core</keyword>
<dbReference type="GO" id="GO:0000786">
    <property type="term" value="C:nucleosome"/>
    <property type="evidence" value="ECO:0007669"/>
    <property type="project" value="UniProtKB-KW"/>
</dbReference>
<gene>
    <name evidence="6" type="ORF">KHLLAP_LOCUS5063</name>
</gene>
<feature type="compositionally biased region" description="Polar residues" evidence="5">
    <location>
        <begin position="243"/>
        <end position="256"/>
    </location>
</feature>
<feature type="region of interest" description="Disordered" evidence="5">
    <location>
        <begin position="216"/>
        <end position="312"/>
    </location>
</feature>